<feature type="transmembrane region" description="Helical" evidence="10">
    <location>
        <begin position="433"/>
        <end position="456"/>
    </location>
</feature>
<feature type="transmembrane region" description="Helical" evidence="10">
    <location>
        <begin position="183"/>
        <end position="205"/>
    </location>
</feature>
<dbReference type="GO" id="GO:0008360">
    <property type="term" value="P:regulation of cell shape"/>
    <property type="evidence" value="ECO:0007669"/>
    <property type="project" value="UniProtKB-KW"/>
</dbReference>
<evidence type="ECO:0000256" key="1">
    <source>
        <dbReference type="ARBA" id="ARBA00004651"/>
    </source>
</evidence>
<evidence type="ECO:0000256" key="3">
    <source>
        <dbReference type="ARBA" id="ARBA00022692"/>
    </source>
</evidence>
<dbReference type="GO" id="GO:0005886">
    <property type="term" value="C:plasma membrane"/>
    <property type="evidence" value="ECO:0007669"/>
    <property type="project" value="UniProtKB-SubCell"/>
</dbReference>
<dbReference type="GO" id="GO:0015648">
    <property type="term" value="F:lipid-linked peptidoglycan transporter activity"/>
    <property type="evidence" value="ECO:0007669"/>
    <property type="project" value="TreeGrafter"/>
</dbReference>
<protein>
    <submittedName>
        <fullName evidence="11">Uncharacterized protein</fullName>
    </submittedName>
</protein>
<dbReference type="PANTHER" id="PTHR47019">
    <property type="entry name" value="LIPID II FLIPPASE MURJ"/>
    <property type="match status" value="1"/>
</dbReference>
<dbReference type="InterPro" id="IPR051050">
    <property type="entry name" value="Lipid_II_flippase_MurJ/MviN"/>
</dbReference>
<comment type="function">
    <text evidence="8">Involved in peptidoglycan biosynthesis. Transports lipid-linked peptidoglycan precursors from the inner to the outer leaflet of the cytoplasmic membrane.</text>
</comment>
<evidence type="ECO:0000313" key="12">
    <source>
        <dbReference type="Proteomes" id="UP000438760"/>
    </source>
</evidence>
<dbReference type="InterPro" id="IPR004268">
    <property type="entry name" value="MurJ"/>
</dbReference>
<feature type="transmembrane region" description="Helical" evidence="10">
    <location>
        <begin position="373"/>
        <end position="395"/>
    </location>
</feature>
<dbReference type="Pfam" id="PF03023">
    <property type="entry name" value="MurJ"/>
    <property type="match status" value="1"/>
</dbReference>
<dbReference type="OrthoDB" id="9816572at2"/>
<evidence type="ECO:0000256" key="2">
    <source>
        <dbReference type="ARBA" id="ARBA00022475"/>
    </source>
</evidence>
<dbReference type="GO" id="GO:0009252">
    <property type="term" value="P:peptidoglycan biosynthetic process"/>
    <property type="evidence" value="ECO:0007669"/>
    <property type="project" value="UniProtKB-KW"/>
</dbReference>
<keyword evidence="4" id="KW-0133">Cell shape</keyword>
<proteinExistence type="inferred from homology"/>
<name>A0A6I3LIZ5_9FLAO</name>
<feature type="transmembrane region" description="Helical" evidence="10">
    <location>
        <begin position="297"/>
        <end position="319"/>
    </location>
</feature>
<feature type="transmembrane region" description="Helical" evidence="10">
    <location>
        <begin position="258"/>
        <end position="277"/>
    </location>
</feature>
<reference evidence="11 12" key="1">
    <citation type="submission" date="2019-11" db="EMBL/GenBank/DDBJ databases">
        <title>Genome of Strain BIT-d1.</title>
        <authorList>
            <person name="Yang Y."/>
        </authorList>
    </citation>
    <scope>NUCLEOTIDE SEQUENCE [LARGE SCALE GENOMIC DNA]</scope>
    <source>
        <strain evidence="11 12">BIT-d1</strain>
    </source>
</reference>
<comment type="subcellular location">
    <subcellularLocation>
        <location evidence="1">Cell membrane</location>
        <topology evidence="1">Multi-pass membrane protein</topology>
    </subcellularLocation>
</comment>
<keyword evidence="7 10" id="KW-0472">Membrane</keyword>
<dbReference type="RefSeq" id="WP_155092581.1">
    <property type="nucleotide sequence ID" value="NZ_WMJX01000022.1"/>
</dbReference>
<keyword evidence="6 10" id="KW-1133">Transmembrane helix</keyword>
<keyword evidence="12" id="KW-1185">Reference proteome</keyword>
<dbReference type="GO" id="GO:0034204">
    <property type="term" value="P:lipid translocation"/>
    <property type="evidence" value="ECO:0007669"/>
    <property type="project" value="TreeGrafter"/>
</dbReference>
<feature type="transmembrane region" description="Helical" evidence="10">
    <location>
        <begin position="46"/>
        <end position="67"/>
    </location>
</feature>
<sequence length="503" mass="58250">MSYKKVFYSILTIFSVSIVAKALGFLRETFLANYFGTSLEIDLYYLVYGIFFALSGIIGSSIGIAYIPEHFKNKSYSNWKEKSYEMFLFTGIISFFIVLITFLFADDFGKMLNSNGTINSLEKIVYYIKINSLAFFFQTLTFFLVAVLNAEKKFGRGELIGTAYSLTVIFSLFFLYERLGIQAIIYSFLISSVCTFIILYLYIYGVRYYLPKVSIKYYILITSATLIGTSTIYIGQIYDRIIASRLVEGSQSALSYSGNIHSLVNVFFIVSIVNVIYSELNSYDKESLEFKTNVSRLVSFSFSLFSIILIPLSLFLYLYSSEVVSIIFKRGNFGDYSVSLTSDVFQMYVIGSFFFALRDLGNKLFYTFDNRKIPIYLGIVFLFINFALCYILALFMGVKGISLAVTITSLFYMIYVLFLLWKKYSIYIKRRNLYDFFKIIFFCLIVYILFYCFPNWLEFGTSKTDKIFSLILSGVIYVVSYLIYCYIINISLIRNNVFKLFKK</sequence>
<keyword evidence="2" id="KW-1003">Cell membrane</keyword>
<feature type="transmembrane region" description="Helical" evidence="10">
    <location>
        <begin position="468"/>
        <end position="493"/>
    </location>
</feature>
<evidence type="ECO:0000256" key="7">
    <source>
        <dbReference type="ARBA" id="ARBA00023136"/>
    </source>
</evidence>
<feature type="transmembrane region" description="Helical" evidence="10">
    <location>
        <begin position="87"/>
        <end position="104"/>
    </location>
</feature>
<keyword evidence="3 10" id="KW-0812">Transmembrane</keyword>
<evidence type="ECO:0000313" key="11">
    <source>
        <dbReference type="EMBL" id="MTG98558.1"/>
    </source>
</evidence>
<keyword evidence="5" id="KW-0573">Peptidoglycan synthesis</keyword>
<evidence type="ECO:0000256" key="5">
    <source>
        <dbReference type="ARBA" id="ARBA00022984"/>
    </source>
</evidence>
<evidence type="ECO:0000256" key="8">
    <source>
        <dbReference type="ARBA" id="ARBA00060041"/>
    </source>
</evidence>
<dbReference type="PANTHER" id="PTHR47019:SF1">
    <property type="entry name" value="LIPID II FLIPPASE MURJ"/>
    <property type="match status" value="1"/>
</dbReference>
<dbReference type="EMBL" id="WMJX01000022">
    <property type="protein sequence ID" value="MTG98558.1"/>
    <property type="molecule type" value="Genomic_DNA"/>
</dbReference>
<feature type="transmembrane region" description="Helical" evidence="10">
    <location>
        <begin position="401"/>
        <end position="421"/>
    </location>
</feature>
<feature type="transmembrane region" description="Helical" evidence="10">
    <location>
        <begin position="217"/>
        <end position="238"/>
    </location>
</feature>
<feature type="transmembrane region" description="Helical" evidence="10">
    <location>
        <begin position="124"/>
        <end position="147"/>
    </location>
</feature>
<feature type="transmembrane region" description="Helical" evidence="10">
    <location>
        <begin position="159"/>
        <end position="177"/>
    </location>
</feature>
<feature type="transmembrane region" description="Helical" evidence="10">
    <location>
        <begin position="7"/>
        <end position="26"/>
    </location>
</feature>
<evidence type="ECO:0000256" key="10">
    <source>
        <dbReference type="SAM" id="Phobius"/>
    </source>
</evidence>
<evidence type="ECO:0000256" key="4">
    <source>
        <dbReference type="ARBA" id="ARBA00022960"/>
    </source>
</evidence>
<evidence type="ECO:0000256" key="6">
    <source>
        <dbReference type="ARBA" id="ARBA00022989"/>
    </source>
</evidence>
<gene>
    <name evidence="11" type="ORF">GJV76_10545</name>
</gene>
<evidence type="ECO:0000256" key="9">
    <source>
        <dbReference type="ARBA" id="ARBA00061532"/>
    </source>
</evidence>
<organism evidence="11 12">
    <name type="scientific">Myroides albus</name>
    <dbReference type="NCBI Taxonomy" id="2562892"/>
    <lineage>
        <taxon>Bacteria</taxon>
        <taxon>Pseudomonadati</taxon>
        <taxon>Bacteroidota</taxon>
        <taxon>Flavobacteriia</taxon>
        <taxon>Flavobacteriales</taxon>
        <taxon>Flavobacteriaceae</taxon>
        <taxon>Myroides</taxon>
    </lineage>
</organism>
<dbReference type="Proteomes" id="UP000438760">
    <property type="component" value="Unassembled WGS sequence"/>
</dbReference>
<accession>A0A6I3LIZ5</accession>
<feature type="transmembrane region" description="Helical" evidence="10">
    <location>
        <begin position="344"/>
        <end position="361"/>
    </location>
</feature>
<dbReference type="AlphaFoldDB" id="A0A6I3LIZ5"/>
<comment type="caution">
    <text evidence="11">The sequence shown here is derived from an EMBL/GenBank/DDBJ whole genome shotgun (WGS) entry which is preliminary data.</text>
</comment>
<comment type="similarity">
    <text evidence="9">Belongs to the MurJ/MviN family.</text>
</comment>